<name>A0A016X3E4_9BILA</name>
<dbReference type="AlphaFoldDB" id="A0A016X3E4"/>
<reference evidence="2" key="1">
    <citation type="journal article" date="2015" name="Nat. Genet.">
        <title>The genome and transcriptome of the zoonotic hookworm Ancylostoma ceylanicum identify infection-specific gene families.</title>
        <authorList>
            <person name="Schwarz E.M."/>
            <person name="Hu Y."/>
            <person name="Antoshechkin I."/>
            <person name="Miller M.M."/>
            <person name="Sternberg P.W."/>
            <person name="Aroian R.V."/>
        </authorList>
    </citation>
    <scope>NUCLEOTIDE SEQUENCE</scope>
    <source>
        <strain evidence="2">HY135</strain>
    </source>
</reference>
<keyword evidence="2" id="KW-1185">Reference proteome</keyword>
<organism evidence="1 2">
    <name type="scientific">Ancylostoma ceylanicum</name>
    <dbReference type="NCBI Taxonomy" id="53326"/>
    <lineage>
        <taxon>Eukaryota</taxon>
        <taxon>Metazoa</taxon>
        <taxon>Ecdysozoa</taxon>
        <taxon>Nematoda</taxon>
        <taxon>Chromadorea</taxon>
        <taxon>Rhabditida</taxon>
        <taxon>Rhabditina</taxon>
        <taxon>Rhabditomorpha</taxon>
        <taxon>Strongyloidea</taxon>
        <taxon>Ancylostomatidae</taxon>
        <taxon>Ancylostomatinae</taxon>
        <taxon>Ancylostoma</taxon>
    </lineage>
</organism>
<proteinExistence type="predicted"/>
<dbReference type="OrthoDB" id="25571at2759"/>
<gene>
    <name evidence="1" type="primary">Acey_s0417.g1109</name>
    <name evidence="1" type="ORF">Y032_0417g1109</name>
</gene>
<protein>
    <submittedName>
        <fullName evidence="1">Uncharacterized protein</fullName>
    </submittedName>
</protein>
<sequence>MRERPLRSAVMRMRNPLVATGVGPRTAYTLRSSYIFVFFRSSALGQNPVSRRSLRDKIGMLRDKNWLFSMTPAHPRAGVIILSGGNPERMSE</sequence>
<dbReference type="Proteomes" id="UP000024635">
    <property type="component" value="Unassembled WGS sequence"/>
</dbReference>
<evidence type="ECO:0000313" key="1">
    <source>
        <dbReference type="EMBL" id="EYC45783.1"/>
    </source>
</evidence>
<comment type="caution">
    <text evidence="1">The sequence shown here is derived from an EMBL/GenBank/DDBJ whole genome shotgun (WGS) entry which is preliminary data.</text>
</comment>
<evidence type="ECO:0000313" key="2">
    <source>
        <dbReference type="Proteomes" id="UP000024635"/>
    </source>
</evidence>
<dbReference type="EMBL" id="JARK01000017">
    <property type="protein sequence ID" value="EYC45783.1"/>
    <property type="molecule type" value="Genomic_DNA"/>
</dbReference>
<accession>A0A016X3E4</accession>